<evidence type="ECO:0000313" key="14">
    <source>
        <dbReference type="EMBL" id="KAF4305864.1"/>
    </source>
</evidence>
<dbReference type="Pfam" id="PF03981">
    <property type="entry name" value="Ubiq_cyt_C_chap"/>
    <property type="match status" value="1"/>
</dbReference>
<dbReference type="PANTHER" id="PTHR38663:SF1">
    <property type="entry name" value="L-ORNITHINE N(5)-MONOOXYGENASE"/>
    <property type="match status" value="1"/>
</dbReference>
<evidence type="ECO:0000313" key="13">
    <source>
        <dbReference type="EMBL" id="KAF4301270.1"/>
    </source>
</evidence>
<evidence type="ECO:0000313" key="15">
    <source>
        <dbReference type="Proteomes" id="UP000572817"/>
    </source>
</evidence>
<protein>
    <recommendedName>
        <fullName evidence="4">L-ornithine N(5)-monooxygenase [NAD(P)H]</fullName>
        <ecNumber evidence="4">1.14.13.196</ecNumber>
    </recommendedName>
</protein>
<keyword evidence="6" id="KW-0274">FAD</keyword>
<dbReference type="AlphaFoldDB" id="A0A8H4IRS7"/>
<comment type="cofactor">
    <cofactor evidence="1">
        <name>FAD</name>
        <dbReference type="ChEBI" id="CHEBI:57692"/>
    </cofactor>
</comment>
<comment type="caution">
    <text evidence="14">The sequence shown here is derived from an EMBL/GenBank/DDBJ whole genome shotgun (WGS) entry which is preliminary data.</text>
</comment>
<comment type="similarity">
    <text evidence="3">Belongs to the lysine N(6)-hydroxylase/L-ornithine N(5)-oxygenase family.</text>
</comment>
<dbReference type="Pfam" id="PF13434">
    <property type="entry name" value="Lys_Orn_oxgnase"/>
    <property type="match status" value="1"/>
</dbReference>
<comment type="pathway">
    <text evidence="2">Siderophore biosynthesis.</text>
</comment>
<dbReference type="InterPro" id="IPR021150">
    <property type="entry name" value="Ubiq_cyt_c_chap"/>
</dbReference>
<reference evidence="14 15" key="1">
    <citation type="submission" date="2020-04" db="EMBL/GenBank/DDBJ databases">
        <title>Genome Assembly and Annotation of Botryosphaeria dothidea sdau 11-99, a Latent Pathogen of Apple Fruit Ring Rot in China.</title>
        <authorList>
            <person name="Yu C."/>
            <person name="Diao Y."/>
            <person name="Lu Q."/>
            <person name="Zhao J."/>
            <person name="Cui S."/>
            <person name="Peng C."/>
            <person name="He B."/>
            <person name="Liu H."/>
        </authorList>
    </citation>
    <scope>NUCLEOTIDE SEQUENCE [LARGE SCALE GENOMIC DNA]</scope>
    <source>
        <strain evidence="15">sdau11-99</strain>
        <strain evidence="14">Sdau11-99</strain>
    </source>
</reference>
<dbReference type="EMBL" id="WWBZ02000040">
    <property type="protein sequence ID" value="KAF4305864.1"/>
    <property type="molecule type" value="Genomic_DNA"/>
</dbReference>
<evidence type="ECO:0000256" key="5">
    <source>
        <dbReference type="ARBA" id="ARBA00022630"/>
    </source>
</evidence>
<dbReference type="Gene3D" id="3.50.50.60">
    <property type="entry name" value="FAD/NAD(P)-binding domain"/>
    <property type="match status" value="1"/>
</dbReference>
<evidence type="ECO:0000259" key="12">
    <source>
        <dbReference type="Pfam" id="PF03981"/>
    </source>
</evidence>
<evidence type="ECO:0000256" key="11">
    <source>
        <dbReference type="SAM" id="MobiDB-lite"/>
    </source>
</evidence>
<sequence length="876" mass="98582">MDSPTRENNIFVHDVIIVGAGPCGLAVAARLCEHTPSAIFTDEEHQRYHWIRKHGARMSIKNKKNGKVTTSSSQLGRRYSTLVLDGTGDQWLSRWNKLFKTFEITNLRSPMFFHVDPGDRDGLLAFAHEQNREDELVEIRDCVGKEISKHLRKKRVKSRKAHSEVVIDERDRKDYFTPSRPLFEEHCECIVDRYGLRDGLIKQEQVQDIEFGYVRDISTVDKVFTLRTNQGVHHARAVVLAVGPGNAPSIPDVDPKQGCPQMCHTMQIQQFPDPVVSTKIKARRGTNVMVVGGGLTSAQVADMALRKGVTKVWHLMRSGCKVKPFDVDLCWVGKFRNLEQAIFWSADTDEERLEKIKSARGGGSINPPFAKILKQHIARGRVSLHTHTVIKGKSFDASNQTWRVETEPPIPEMPPMDYIYFATGIQTDFATMPFLKSMNRDYPIPGQGGLPCLNDDLMWKDDVPLFMTGRLASLRLGPAAPNLAGARVGAERIAWSIADVLAKGSENLGEDDEEFNYTTARGNRYNSLNFADVDGYADPNGEVIDRWRPKLFQFASRGHQKASRNRATPSLRASFSIASRAAQQQSQQSLHSEAPSSPAALENNDALTAQQEQRSTPGNAYASASAGAPSHAAMSRAIAQGLHKRAGTSTETYVAYGGTEMLFRECARQADYKILKDEDGDARKTDKGEDLGVGEGWWYERLGLTPTFNTWAQVTFLHMYALTTRIRQFPEEYAPAWHQHLIDHFFYEAENRMVIHHNMQARGIRNKYLHDLFIQWRGVMAAYDEGLVKGDAVLATALWRNIWKAEEINPVGLATLVSYLRREVQRLEQISDEAFTSGEVQFAGPEKEEVLVVEQSPQLERPFTAEDLEPKEETKS</sequence>
<dbReference type="InterPro" id="IPR036188">
    <property type="entry name" value="FAD/NAD-bd_sf"/>
</dbReference>
<dbReference type="EC" id="1.14.13.196" evidence="4"/>
<evidence type="ECO:0000256" key="6">
    <source>
        <dbReference type="ARBA" id="ARBA00022827"/>
    </source>
</evidence>
<name>A0A8H4IRS7_9PEZI</name>
<evidence type="ECO:0000256" key="4">
    <source>
        <dbReference type="ARBA" id="ARBA00012881"/>
    </source>
</evidence>
<dbReference type="OrthoDB" id="76038at2759"/>
<feature type="domain" description="Ubiquinol-cytochrome c chaperone" evidence="12">
    <location>
        <begin position="700"/>
        <end position="842"/>
    </location>
</feature>
<feature type="compositionally biased region" description="Polar residues" evidence="11">
    <location>
        <begin position="608"/>
        <end position="618"/>
    </location>
</feature>
<keyword evidence="7" id="KW-0521">NADP</keyword>
<dbReference type="SUPFAM" id="SSF51905">
    <property type="entry name" value="FAD/NAD(P)-binding domain"/>
    <property type="match status" value="1"/>
</dbReference>
<gene>
    <name evidence="14" type="ORF">GTA08_BOTSDO06955</name>
    <name evidence="13" type="ORF">GTA08_BOTSDO11148</name>
</gene>
<keyword evidence="8" id="KW-0560">Oxidoreductase</keyword>
<evidence type="ECO:0000256" key="9">
    <source>
        <dbReference type="ARBA" id="ARBA00047598"/>
    </source>
</evidence>
<evidence type="ECO:0000256" key="10">
    <source>
        <dbReference type="ARBA" id="ARBA00049248"/>
    </source>
</evidence>
<evidence type="ECO:0000256" key="2">
    <source>
        <dbReference type="ARBA" id="ARBA00004924"/>
    </source>
</evidence>
<accession>A0A8H4IRS7</accession>
<feature type="region of interest" description="Disordered" evidence="11">
    <location>
        <begin position="854"/>
        <end position="876"/>
    </location>
</feature>
<dbReference type="Proteomes" id="UP000572817">
    <property type="component" value="Unassembled WGS sequence"/>
</dbReference>
<dbReference type="InterPro" id="IPR025700">
    <property type="entry name" value="Lys/Orn_oxygenase"/>
</dbReference>
<feature type="region of interest" description="Disordered" evidence="11">
    <location>
        <begin position="608"/>
        <end position="627"/>
    </location>
</feature>
<dbReference type="EMBL" id="WWBZ02000082">
    <property type="protein sequence ID" value="KAF4301270.1"/>
    <property type="molecule type" value="Genomic_DNA"/>
</dbReference>
<evidence type="ECO:0000256" key="3">
    <source>
        <dbReference type="ARBA" id="ARBA00007588"/>
    </source>
</evidence>
<organism evidence="14 15">
    <name type="scientific">Botryosphaeria dothidea</name>
    <dbReference type="NCBI Taxonomy" id="55169"/>
    <lineage>
        <taxon>Eukaryota</taxon>
        <taxon>Fungi</taxon>
        <taxon>Dikarya</taxon>
        <taxon>Ascomycota</taxon>
        <taxon>Pezizomycotina</taxon>
        <taxon>Dothideomycetes</taxon>
        <taxon>Dothideomycetes incertae sedis</taxon>
        <taxon>Botryosphaeriales</taxon>
        <taxon>Botryosphaeriaceae</taxon>
        <taxon>Botryosphaeria</taxon>
    </lineage>
</organism>
<feature type="compositionally biased region" description="Low complexity" evidence="11">
    <location>
        <begin position="577"/>
        <end position="594"/>
    </location>
</feature>
<evidence type="ECO:0000256" key="8">
    <source>
        <dbReference type="ARBA" id="ARBA00023002"/>
    </source>
</evidence>
<evidence type="ECO:0000256" key="7">
    <source>
        <dbReference type="ARBA" id="ARBA00022857"/>
    </source>
</evidence>
<evidence type="ECO:0000256" key="1">
    <source>
        <dbReference type="ARBA" id="ARBA00001974"/>
    </source>
</evidence>
<dbReference type="PANTHER" id="PTHR38663">
    <property type="match status" value="1"/>
</dbReference>
<comment type="catalytic activity">
    <reaction evidence="10">
        <text>L-ornithine + NADH + O2 = N(5)-hydroxy-L-ornithine + NAD(+) + H2O</text>
        <dbReference type="Rhea" id="RHEA:41512"/>
        <dbReference type="ChEBI" id="CHEBI:15377"/>
        <dbReference type="ChEBI" id="CHEBI:15379"/>
        <dbReference type="ChEBI" id="CHEBI:46911"/>
        <dbReference type="ChEBI" id="CHEBI:57540"/>
        <dbReference type="ChEBI" id="CHEBI:57945"/>
        <dbReference type="ChEBI" id="CHEBI:78275"/>
        <dbReference type="EC" id="1.14.13.196"/>
    </reaction>
</comment>
<comment type="catalytic activity">
    <reaction evidence="9">
        <text>L-ornithine + NADPH + O2 = N(5)-hydroxy-L-ornithine + NADP(+) + H2O</text>
        <dbReference type="Rhea" id="RHEA:41508"/>
        <dbReference type="ChEBI" id="CHEBI:15377"/>
        <dbReference type="ChEBI" id="CHEBI:15379"/>
        <dbReference type="ChEBI" id="CHEBI:46911"/>
        <dbReference type="ChEBI" id="CHEBI:57783"/>
        <dbReference type="ChEBI" id="CHEBI:58349"/>
        <dbReference type="ChEBI" id="CHEBI:78275"/>
        <dbReference type="EC" id="1.14.13.196"/>
    </reaction>
</comment>
<feature type="region of interest" description="Disordered" evidence="11">
    <location>
        <begin position="577"/>
        <end position="600"/>
    </location>
</feature>
<keyword evidence="5" id="KW-0285">Flavoprotein</keyword>
<dbReference type="GO" id="GO:0016491">
    <property type="term" value="F:oxidoreductase activity"/>
    <property type="evidence" value="ECO:0007669"/>
    <property type="project" value="UniProtKB-KW"/>
</dbReference>
<proteinExistence type="inferred from homology"/>
<keyword evidence="15" id="KW-1185">Reference proteome</keyword>